<feature type="compositionally biased region" description="Low complexity" evidence="1">
    <location>
        <begin position="292"/>
        <end position="303"/>
    </location>
</feature>
<evidence type="ECO:0000313" key="3">
    <source>
        <dbReference type="EMBL" id="KAK2601994.1"/>
    </source>
</evidence>
<accession>A0AAJ0FVG4</accession>
<evidence type="ECO:0000256" key="1">
    <source>
        <dbReference type="SAM" id="MobiDB-lite"/>
    </source>
</evidence>
<feature type="transmembrane region" description="Helical" evidence="2">
    <location>
        <begin position="20"/>
        <end position="44"/>
    </location>
</feature>
<evidence type="ECO:0000313" key="4">
    <source>
        <dbReference type="Proteomes" id="UP001251528"/>
    </source>
</evidence>
<keyword evidence="4" id="KW-1185">Reference proteome</keyword>
<comment type="caution">
    <text evidence="3">The sequence shown here is derived from an EMBL/GenBank/DDBJ whole genome shotgun (WGS) entry which is preliminary data.</text>
</comment>
<keyword evidence="2" id="KW-0812">Transmembrane</keyword>
<protein>
    <submittedName>
        <fullName evidence="3">Uncharacterized protein</fullName>
    </submittedName>
</protein>
<feature type="compositionally biased region" description="Polar residues" evidence="1">
    <location>
        <begin position="330"/>
        <end position="351"/>
    </location>
</feature>
<dbReference type="Proteomes" id="UP001251528">
    <property type="component" value="Unassembled WGS sequence"/>
</dbReference>
<keyword evidence="2" id="KW-1133">Transmembrane helix</keyword>
<feature type="compositionally biased region" description="Basic and acidic residues" evidence="1">
    <location>
        <begin position="233"/>
        <end position="251"/>
    </location>
</feature>
<dbReference type="EMBL" id="JASWJB010000065">
    <property type="protein sequence ID" value="KAK2601994.1"/>
    <property type="molecule type" value="Genomic_DNA"/>
</dbReference>
<dbReference type="AlphaFoldDB" id="A0AAJ0FVG4"/>
<proteinExistence type="predicted"/>
<gene>
    <name evidence="3" type="ORF">QQS21_004420</name>
</gene>
<keyword evidence="2" id="KW-0472">Membrane</keyword>
<evidence type="ECO:0000256" key="2">
    <source>
        <dbReference type="SAM" id="Phobius"/>
    </source>
</evidence>
<feature type="transmembrane region" description="Helical" evidence="2">
    <location>
        <begin position="133"/>
        <end position="155"/>
    </location>
</feature>
<name>A0AAJ0FVG4_9HYPO</name>
<reference evidence="3" key="1">
    <citation type="submission" date="2023-06" db="EMBL/GenBank/DDBJ databases">
        <title>Conoideocrella luteorostrata (Hypocreales: Clavicipitaceae), a potential biocontrol fungus for elongate hemlock scale in United States Christmas tree production areas.</title>
        <authorList>
            <person name="Barrett H."/>
            <person name="Lovett B."/>
            <person name="Macias A.M."/>
            <person name="Stajich J.E."/>
            <person name="Kasson M.T."/>
        </authorList>
    </citation>
    <scope>NUCLEOTIDE SEQUENCE</scope>
    <source>
        <strain evidence="3">ARSEF 14590</strain>
    </source>
</reference>
<feature type="region of interest" description="Disordered" evidence="1">
    <location>
        <begin position="223"/>
        <end position="432"/>
    </location>
</feature>
<feature type="transmembrane region" description="Helical" evidence="2">
    <location>
        <begin position="74"/>
        <end position="96"/>
    </location>
</feature>
<feature type="compositionally biased region" description="Polar residues" evidence="1">
    <location>
        <begin position="271"/>
        <end position="281"/>
    </location>
</feature>
<organism evidence="3 4">
    <name type="scientific">Conoideocrella luteorostrata</name>
    <dbReference type="NCBI Taxonomy" id="1105319"/>
    <lineage>
        <taxon>Eukaryota</taxon>
        <taxon>Fungi</taxon>
        <taxon>Dikarya</taxon>
        <taxon>Ascomycota</taxon>
        <taxon>Pezizomycotina</taxon>
        <taxon>Sordariomycetes</taxon>
        <taxon>Hypocreomycetidae</taxon>
        <taxon>Hypocreales</taxon>
        <taxon>Clavicipitaceae</taxon>
        <taxon>Conoideocrella</taxon>
    </lineage>
</organism>
<sequence>MSCSKEDGSVPELAVLPTQAVLDLVGNLLALFCDICILLALSGLENGIIIAQKTSLRSGTLAVPAGQAGLFDRIFHLSMCGLSAILAILSITAFALGQRLYNENGWGTSRIGYDHTFVGERYQAWSLGVASHMLISAVDIIILITALILLVKSIITKVRVKRDRRVTMAIYSVIYNSAVRHDGIPSPFYSTLDVLFDSWPEFIIFCILFALGCKKRGLWSTRQPPSPGLLEEASQHSERSLSHNISHRSEQSMDSPMQEPQMHEMLEVASPESQPATQVPQHQIPRRPVNPPQIQQQQQQIRQTLAVEEDDDDSPPDYYSVGHQPPPQHMLQSTGSLPSTVVDASQPQAGPSSYALPAQPAYEGDSPHTDETGLYHQADGMMRPSDPLPYNGVSVPGSPPPHADVMGLYHQADGMARPSAPLPYNEKSSAPQ</sequence>